<dbReference type="AlphaFoldDB" id="A0AAV3H8X5"/>
<name>A0AAV3H8X5_ECOLX</name>
<sequence length="41" mass="4538">MDISMGKILVGMIRRTSAASGMVNRMSDAARTPYPGQWFYA</sequence>
<organism evidence="1 2">
    <name type="scientific">Escherichia coli EC1870</name>
    <dbReference type="NCBI Taxonomy" id="1005554"/>
    <lineage>
        <taxon>Bacteria</taxon>
        <taxon>Pseudomonadati</taxon>
        <taxon>Pseudomonadota</taxon>
        <taxon>Gammaproteobacteria</taxon>
        <taxon>Enterobacterales</taxon>
        <taxon>Enterobacteriaceae</taxon>
        <taxon>Escherichia</taxon>
    </lineage>
</organism>
<evidence type="ECO:0000313" key="2">
    <source>
        <dbReference type="Proteomes" id="UP000006789"/>
    </source>
</evidence>
<dbReference type="Proteomes" id="UP000006789">
    <property type="component" value="Unassembled WGS sequence"/>
</dbReference>
<evidence type="ECO:0000313" key="1">
    <source>
        <dbReference type="EMBL" id="EKJ41986.1"/>
    </source>
</evidence>
<protein>
    <submittedName>
        <fullName evidence="1">Uncharacterized protein</fullName>
    </submittedName>
</protein>
<reference evidence="1 2" key="1">
    <citation type="submission" date="2012-06" db="EMBL/GenBank/DDBJ databases">
        <title>Genomic anatomy of Escherichia coli O157:H7 outbreaks.</title>
        <authorList>
            <person name="Eppinger M."/>
            <person name="Daugherty S."/>
            <person name="Agrawal S."/>
            <person name="Galens K."/>
            <person name="Tallon L."/>
            <person name="Shefchek K."/>
            <person name="Parankush S."/>
            <person name="Cebula T.A."/>
            <person name="Feng P."/>
            <person name="Soderlund R."/>
            <person name="Mammel M.K."/>
            <person name="DebRoy C."/>
            <person name="Dudley E.G."/>
            <person name="Tarr P.I."/>
            <person name="Fraser-Liggett C."/>
            <person name="Ravel J."/>
        </authorList>
    </citation>
    <scope>NUCLEOTIDE SEQUENCE [LARGE SCALE GENOMIC DNA]</scope>
    <source>
        <strain evidence="1 2">EC1870</strain>
    </source>
</reference>
<dbReference type="EMBL" id="AMVG01000460">
    <property type="protein sequence ID" value="EKJ41986.1"/>
    <property type="molecule type" value="Genomic_DNA"/>
</dbReference>
<proteinExistence type="predicted"/>
<accession>A0AAV3H8X5</accession>
<gene>
    <name evidence="1" type="ORF">ECEC1870_3102</name>
</gene>
<comment type="caution">
    <text evidence="1">The sequence shown here is derived from an EMBL/GenBank/DDBJ whole genome shotgun (WGS) entry which is preliminary data.</text>
</comment>